<reference evidence="1" key="1">
    <citation type="submission" date="2021-03" db="EMBL/GenBank/DDBJ databases">
        <authorList>
            <person name="Bekaert M."/>
        </authorList>
    </citation>
    <scope>NUCLEOTIDE SEQUENCE</scope>
</reference>
<accession>A0A8S3RVM6</accession>
<dbReference type="AlphaFoldDB" id="A0A8S3RVM6"/>
<sequence>MKSMKAEFHIYAENKCLSEHSTSELIERSICVVGRIDDKNIDERSVVEKITKNSNENEDYQKFMVESAKQSCIILNLACSPKVLKDEKSLQFALKSLLCDIVQAGNVDTDSPSTLVVQLIFCSPLTAFEINVIKSSAVQSSIVELDVSEIEKISSDLKRAEECFDSDRFQRLDIYKVSSASQALTSFTDFCFIILTNDSYLPNQSDIEVRIESDGYYTQSIVSPTVIKNVIEFKLPWHVMIFLPSRLFISVFDKKRK</sequence>
<name>A0A8S3RVM6_MYTED</name>
<evidence type="ECO:0000313" key="1">
    <source>
        <dbReference type="EMBL" id="CAG2210157.1"/>
    </source>
</evidence>
<proteinExistence type="predicted"/>
<gene>
    <name evidence="1" type="ORF">MEDL_24264</name>
</gene>
<keyword evidence="2" id="KW-1185">Reference proteome</keyword>
<comment type="caution">
    <text evidence="1">The sequence shown here is derived from an EMBL/GenBank/DDBJ whole genome shotgun (WGS) entry which is preliminary data.</text>
</comment>
<protein>
    <submittedName>
        <fullName evidence="1">Uncharacterized protein</fullName>
    </submittedName>
</protein>
<organism evidence="1 2">
    <name type="scientific">Mytilus edulis</name>
    <name type="common">Blue mussel</name>
    <dbReference type="NCBI Taxonomy" id="6550"/>
    <lineage>
        <taxon>Eukaryota</taxon>
        <taxon>Metazoa</taxon>
        <taxon>Spiralia</taxon>
        <taxon>Lophotrochozoa</taxon>
        <taxon>Mollusca</taxon>
        <taxon>Bivalvia</taxon>
        <taxon>Autobranchia</taxon>
        <taxon>Pteriomorphia</taxon>
        <taxon>Mytilida</taxon>
        <taxon>Mytiloidea</taxon>
        <taxon>Mytilidae</taxon>
        <taxon>Mytilinae</taxon>
        <taxon>Mytilus</taxon>
    </lineage>
</organism>
<dbReference type="EMBL" id="CAJPWZ010001223">
    <property type="protein sequence ID" value="CAG2210157.1"/>
    <property type="molecule type" value="Genomic_DNA"/>
</dbReference>
<evidence type="ECO:0000313" key="2">
    <source>
        <dbReference type="Proteomes" id="UP000683360"/>
    </source>
</evidence>
<dbReference type="Proteomes" id="UP000683360">
    <property type="component" value="Unassembled WGS sequence"/>
</dbReference>